<sequence length="196" mass="22033">MTIRLKGRGTPTSVKEEIVIKVREEVQIQSFPGVSRTEFSPIMDFASLLLQENLKEVLQADLFQLGGSAALLGVLLHTTIFRTSICVGNLIYNLLALYAATVISLFYAYFTITVLSPMQALGRVTLLTTSFNISLISSISIYRLFFHRLHPFPGPVACKLTRFYSAFLAAKNIQYNVELKKLHEQYGDFVRTGKLF</sequence>
<evidence type="ECO:0000313" key="2">
    <source>
        <dbReference type="EMBL" id="KAE8414084.1"/>
    </source>
</evidence>
<keyword evidence="3" id="KW-1185">Reference proteome</keyword>
<reference evidence="2 3" key="1">
    <citation type="submission" date="2019-04" db="EMBL/GenBank/DDBJ databases">
        <authorList>
            <consortium name="DOE Joint Genome Institute"/>
            <person name="Mondo S."/>
            <person name="Kjaerbolling I."/>
            <person name="Vesth T."/>
            <person name="Frisvad J.C."/>
            <person name="Nybo J.L."/>
            <person name="Theobald S."/>
            <person name="Kildgaard S."/>
            <person name="Isbrandt T."/>
            <person name="Kuo A."/>
            <person name="Sato A."/>
            <person name="Lyhne E.K."/>
            <person name="Kogle M.E."/>
            <person name="Wiebenga A."/>
            <person name="Kun R.S."/>
            <person name="Lubbers R.J."/>
            <person name="Makela M.R."/>
            <person name="Barry K."/>
            <person name="Chovatia M."/>
            <person name="Clum A."/>
            <person name="Daum C."/>
            <person name="Haridas S."/>
            <person name="He G."/>
            <person name="LaButti K."/>
            <person name="Lipzen A."/>
            <person name="Riley R."/>
            <person name="Salamov A."/>
            <person name="Simmons B.A."/>
            <person name="Magnuson J.K."/>
            <person name="Henrissat B."/>
            <person name="Mortensen U.H."/>
            <person name="Larsen T.O."/>
            <person name="Devries R.P."/>
            <person name="Grigoriev I.V."/>
            <person name="Machida M."/>
            <person name="Baker S.E."/>
            <person name="Andersen M.R."/>
            <person name="Cantor M.N."/>
            <person name="Hua S.X."/>
        </authorList>
    </citation>
    <scope>NUCLEOTIDE SEQUENCE [LARGE SCALE GENOMIC DNA]</scope>
    <source>
        <strain evidence="2 3">CBS 117616</strain>
    </source>
</reference>
<name>A0ABQ6WAD7_9EURO</name>
<accession>A0ABQ6WAD7</accession>
<evidence type="ECO:0000256" key="1">
    <source>
        <dbReference type="SAM" id="Phobius"/>
    </source>
</evidence>
<protein>
    <submittedName>
        <fullName evidence="2">Uncharacterized protein</fullName>
    </submittedName>
</protein>
<keyword evidence="1" id="KW-1133">Transmembrane helix</keyword>
<evidence type="ECO:0000313" key="3">
    <source>
        <dbReference type="Proteomes" id="UP000325395"/>
    </source>
</evidence>
<feature type="transmembrane region" description="Helical" evidence="1">
    <location>
        <begin position="90"/>
        <end position="112"/>
    </location>
</feature>
<dbReference type="EMBL" id="ML735793">
    <property type="protein sequence ID" value="KAE8414084.1"/>
    <property type="molecule type" value="Genomic_DNA"/>
</dbReference>
<keyword evidence="1" id="KW-0472">Membrane</keyword>
<keyword evidence="1" id="KW-0812">Transmembrane</keyword>
<gene>
    <name evidence="2" type="ORF">BDV36DRAFT_299395</name>
</gene>
<organism evidence="2 3">
    <name type="scientific">Aspergillus pseudocaelatus</name>
    <dbReference type="NCBI Taxonomy" id="1825620"/>
    <lineage>
        <taxon>Eukaryota</taxon>
        <taxon>Fungi</taxon>
        <taxon>Dikarya</taxon>
        <taxon>Ascomycota</taxon>
        <taxon>Pezizomycotina</taxon>
        <taxon>Eurotiomycetes</taxon>
        <taxon>Eurotiomycetidae</taxon>
        <taxon>Eurotiales</taxon>
        <taxon>Aspergillaceae</taxon>
        <taxon>Aspergillus</taxon>
        <taxon>Aspergillus subgen. Circumdati</taxon>
    </lineage>
</organism>
<feature type="transmembrane region" description="Helical" evidence="1">
    <location>
        <begin position="124"/>
        <end position="145"/>
    </location>
</feature>
<dbReference type="Proteomes" id="UP000325395">
    <property type="component" value="Unassembled WGS sequence"/>
</dbReference>
<proteinExistence type="predicted"/>